<evidence type="ECO:0000313" key="2">
    <source>
        <dbReference type="Proteomes" id="UP000275401"/>
    </source>
</evidence>
<accession>A0A3M8TNR6</accession>
<dbReference type="Proteomes" id="UP000275401">
    <property type="component" value="Unassembled WGS sequence"/>
</dbReference>
<organism evidence="1 2">
    <name type="scientific">Streptomyces botrytidirepellens</name>
    <dbReference type="NCBI Taxonomy" id="2486417"/>
    <lineage>
        <taxon>Bacteria</taxon>
        <taxon>Bacillati</taxon>
        <taxon>Actinomycetota</taxon>
        <taxon>Actinomycetes</taxon>
        <taxon>Kitasatosporales</taxon>
        <taxon>Streptomycetaceae</taxon>
        <taxon>Streptomyces</taxon>
    </lineage>
</organism>
<reference evidence="1 2" key="1">
    <citation type="submission" date="2018-11" db="EMBL/GenBank/DDBJ databases">
        <title>The Potential of Streptomyces as Biocontrol Agents against the Tomato grey mould, Botrytis cinerea (Gray mold) Frontiers in Microbiology.</title>
        <authorList>
            <person name="Li D."/>
        </authorList>
    </citation>
    <scope>NUCLEOTIDE SEQUENCE [LARGE SCALE GENOMIC DNA]</scope>
    <source>
        <strain evidence="1 2">NEAU-LD23</strain>
    </source>
</reference>
<keyword evidence="2" id="KW-1185">Reference proteome</keyword>
<sequence>MLSNEGGDARTGFVDFGFAPLWSEGCMDFVETFHPALCMDARINQIKGSMGGIERTVKVSGLLVGESKRPTAHGLVPTRGGYDRILKRRSSFRRLPCCEQETALCRAELSFTEPA</sequence>
<protein>
    <submittedName>
        <fullName evidence="1">Uncharacterized protein</fullName>
    </submittedName>
</protein>
<evidence type="ECO:0000313" key="1">
    <source>
        <dbReference type="EMBL" id="RNF92492.1"/>
    </source>
</evidence>
<name>A0A3M8TNR6_9ACTN</name>
<comment type="caution">
    <text evidence="1">The sequence shown here is derived from an EMBL/GenBank/DDBJ whole genome shotgun (WGS) entry which is preliminary data.</text>
</comment>
<dbReference type="EMBL" id="RIBZ01000781">
    <property type="protein sequence ID" value="RNF92492.1"/>
    <property type="molecule type" value="Genomic_DNA"/>
</dbReference>
<dbReference type="AlphaFoldDB" id="A0A3M8TNR6"/>
<proteinExistence type="predicted"/>
<gene>
    <name evidence="1" type="ORF">EEJ42_39845</name>
</gene>